<evidence type="ECO:0000256" key="1">
    <source>
        <dbReference type="SAM" id="MobiDB-lite"/>
    </source>
</evidence>
<sequence>MPNSDKQVDQNDENNHQANPPGNPVLEQDVTEMEKIMKKKYAEIDNARASQNAHVSQHNNPIKQPNKATNNS</sequence>
<name>A0ABW2J5V2_9BURK</name>
<evidence type="ECO:0000313" key="2">
    <source>
        <dbReference type="EMBL" id="MFC7298746.1"/>
    </source>
</evidence>
<feature type="compositionally biased region" description="Polar residues" evidence="1">
    <location>
        <begin position="48"/>
        <end position="72"/>
    </location>
</feature>
<proteinExistence type="predicted"/>
<feature type="region of interest" description="Disordered" evidence="1">
    <location>
        <begin position="1"/>
        <end position="72"/>
    </location>
</feature>
<evidence type="ECO:0000313" key="3">
    <source>
        <dbReference type="Proteomes" id="UP001596379"/>
    </source>
</evidence>
<gene>
    <name evidence="2" type="ORF">ACFQO0_09915</name>
</gene>
<feature type="compositionally biased region" description="Basic and acidic residues" evidence="1">
    <location>
        <begin position="1"/>
        <end position="15"/>
    </location>
</feature>
<protein>
    <submittedName>
        <fullName evidence="2">Uncharacterized protein</fullName>
    </submittedName>
</protein>
<reference evidence="3" key="1">
    <citation type="journal article" date="2019" name="Int. J. Syst. Evol. Microbiol.">
        <title>The Global Catalogue of Microorganisms (GCM) 10K type strain sequencing project: providing services to taxonomists for standard genome sequencing and annotation.</title>
        <authorList>
            <consortium name="The Broad Institute Genomics Platform"/>
            <consortium name="The Broad Institute Genome Sequencing Center for Infectious Disease"/>
            <person name="Wu L."/>
            <person name="Ma J."/>
        </authorList>
    </citation>
    <scope>NUCLEOTIDE SEQUENCE [LARGE SCALE GENOMIC DNA]</scope>
    <source>
        <strain evidence="3">CCUG 36956</strain>
    </source>
</reference>
<comment type="caution">
    <text evidence="2">The sequence shown here is derived from an EMBL/GenBank/DDBJ whole genome shotgun (WGS) entry which is preliminary data.</text>
</comment>
<keyword evidence="3" id="KW-1185">Reference proteome</keyword>
<dbReference type="RefSeq" id="WP_382234155.1">
    <property type="nucleotide sequence ID" value="NZ_JBHTCC010000002.1"/>
</dbReference>
<accession>A0ABW2J5V2</accession>
<dbReference type="EMBL" id="JBHTCC010000002">
    <property type="protein sequence ID" value="MFC7298746.1"/>
    <property type="molecule type" value="Genomic_DNA"/>
</dbReference>
<dbReference type="Proteomes" id="UP001596379">
    <property type="component" value="Unassembled WGS sequence"/>
</dbReference>
<feature type="compositionally biased region" description="Basic and acidic residues" evidence="1">
    <location>
        <begin position="32"/>
        <end position="46"/>
    </location>
</feature>
<organism evidence="2 3">
    <name type="scientific">Herminiimonas aquatilis</name>
    <dbReference type="NCBI Taxonomy" id="345342"/>
    <lineage>
        <taxon>Bacteria</taxon>
        <taxon>Pseudomonadati</taxon>
        <taxon>Pseudomonadota</taxon>
        <taxon>Betaproteobacteria</taxon>
        <taxon>Burkholderiales</taxon>
        <taxon>Oxalobacteraceae</taxon>
        <taxon>Herminiimonas</taxon>
    </lineage>
</organism>